<organism evidence="8 9">
    <name type="scientific">Streptomyces genisteinicus</name>
    <dbReference type="NCBI Taxonomy" id="2768068"/>
    <lineage>
        <taxon>Bacteria</taxon>
        <taxon>Bacillati</taxon>
        <taxon>Actinomycetota</taxon>
        <taxon>Actinomycetes</taxon>
        <taxon>Kitasatosporales</taxon>
        <taxon>Streptomycetaceae</taxon>
        <taxon>Streptomyces</taxon>
    </lineage>
</organism>
<dbReference type="GO" id="GO:0005886">
    <property type="term" value="C:plasma membrane"/>
    <property type="evidence" value="ECO:0007669"/>
    <property type="project" value="UniProtKB-SubCell"/>
</dbReference>
<feature type="transmembrane region" description="Helical" evidence="7">
    <location>
        <begin position="37"/>
        <end position="64"/>
    </location>
</feature>
<dbReference type="EMBL" id="CP060825">
    <property type="protein sequence ID" value="QNP64871.1"/>
    <property type="molecule type" value="Genomic_DNA"/>
</dbReference>
<reference evidence="8 9" key="1">
    <citation type="submission" date="2020-08" db="EMBL/GenBank/DDBJ databases">
        <title>A novel species.</title>
        <authorList>
            <person name="Gao J."/>
        </authorList>
    </citation>
    <scope>NUCLEOTIDE SEQUENCE [LARGE SCALE GENOMIC DNA]</scope>
    <source>
        <strain evidence="8 9">CRPJ-33</strain>
    </source>
</reference>
<keyword evidence="3 7" id="KW-0812">Transmembrane</keyword>
<dbReference type="KEGG" id="sgj:IAG43_19430"/>
<proteinExistence type="predicted"/>
<sequence>MDWLIKLPVVGPLVERLMRTHAWRSYETLERAHWTRLAAAITFLSFLALFPLITFAAAIIAAALDQSAVDELNDKIAEQIPGISDQLDINALVANAGTVGLVSGVLLLLTGASWVGAMRDCLRAVWGTDDEDEGNPVLRKAKDVGVLVGLGCTGLLTFAVSALGSSAIGWTMERLGLEEGGVGGVLLRIGAVALAVLANFLILLYLLTLLPGAHPPRRRLMVAALIGAVGFELLKLLLSGYLSGVASRSMYGAFGVPIALLLWINFTAKLLLYCAAWTATPSGDDEPAAEEATEGPGGSDARDGSVTDGGSGASGRAAASGA</sequence>
<evidence type="ECO:0000313" key="9">
    <source>
        <dbReference type="Proteomes" id="UP000516230"/>
    </source>
</evidence>
<feature type="transmembrane region" description="Helical" evidence="7">
    <location>
        <begin position="250"/>
        <end position="272"/>
    </location>
</feature>
<feature type="region of interest" description="Disordered" evidence="6">
    <location>
        <begin position="282"/>
        <end position="322"/>
    </location>
</feature>
<keyword evidence="2" id="KW-1003">Cell membrane</keyword>
<dbReference type="Pfam" id="PF03631">
    <property type="entry name" value="Virul_fac_BrkB"/>
    <property type="match status" value="1"/>
</dbReference>
<dbReference type="InterPro" id="IPR017039">
    <property type="entry name" value="Virul_fac_BrkB"/>
</dbReference>
<accession>A0A7H0HWF5</accession>
<dbReference type="PIRSF" id="PIRSF035875">
    <property type="entry name" value="RNase_BN"/>
    <property type="match status" value="1"/>
</dbReference>
<feature type="transmembrane region" description="Helical" evidence="7">
    <location>
        <begin position="89"/>
        <end position="109"/>
    </location>
</feature>
<dbReference type="PANTHER" id="PTHR30213">
    <property type="entry name" value="INNER MEMBRANE PROTEIN YHJD"/>
    <property type="match status" value="1"/>
</dbReference>
<dbReference type="Proteomes" id="UP000516230">
    <property type="component" value="Chromosome"/>
</dbReference>
<feature type="transmembrane region" description="Helical" evidence="7">
    <location>
        <begin position="220"/>
        <end position="238"/>
    </location>
</feature>
<name>A0A7H0HWF5_9ACTN</name>
<feature type="transmembrane region" description="Helical" evidence="7">
    <location>
        <begin position="144"/>
        <end position="165"/>
    </location>
</feature>
<keyword evidence="4 7" id="KW-1133">Transmembrane helix</keyword>
<keyword evidence="9" id="KW-1185">Reference proteome</keyword>
<evidence type="ECO:0000256" key="3">
    <source>
        <dbReference type="ARBA" id="ARBA00022692"/>
    </source>
</evidence>
<evidence type="ECO:0000313" key="8">
    <source>
        <dbReference type="EMBL" id="QNP64871.1"/>
    </source>
</evidence>
<gene>
    <name evidence="8" type="ORF">IAG43_19430</name>
</gene>
<feature type="transmembrane region" description="Helical" evidence="7">
    <location>
        <begin position="185"/>
        <end position="208"/>
    </location>
</feature>
<evidence type="ECO:0000256" key="5">
    <source>
        <dbReference type="ARBA" id="ARBA00023136"/>
    </source>
</evidence>
<evidence type="ECO:0000256" key="1">
    <source>
        <dbReference type="ARBA" id="ARBA00004651"/>
    </source>
</evidence>
<evidence type="ECO:0000256" key="7">
    <source>
        <dbReference type="SAM" id="Phobius"/>
    </source>
</evidence>
<dbReference type="PANTHER" id="PTHR30213:SF1">
    <property type="entry name" value="INNER MEMBRANE PROTEIN YHJD"/>
    <property type="match status" value="1"/>
</dbReference>
<keyword evidence="5 7" id="KW-0472">Membrane</keyword>
<dbReference type="RefSeq" id="WP_187741971.1">
    <property type="nucleotide sequence ID" value="NZ_CP060825.1"/>
</dbReference>
<evidence type="ECO:0000256" key="2">
    <source>
        <dbReference type="ARBA" id="ARBA00022475"/>
    </source>
</evidence>
<comment type="subcellular location">
    <subcellularLocation>
        <location evidence="1">Cell membrane</location>
        <topology evidence="1">Multi-pass membrane protein</topology>
    </subcellularLocation>
</comment>
<evidence type="ECO:0000256" key="4">
    <source>
        <dbReference type="ARBA" id="ARBA00022989"/>
    </source>
</evidence>
<evidence type="ECO:0000256" key="6">
    <source>
        <dbReference type="SAM" id="MobiDB-lite"/>
    </source>
</evidence>
<protein>
    <submittedName>
        <fullName evidence="8">YihY/virulence factor BrkB family protein</fullName>
    </submittedName>
</protein>
<dbReference type="AlphaFoldDB" id="A0A7H0HWF5"/>
<feature type="compositionally biased region" description="Acidic residues" evidence="6">
    <location>
        <begin position="283"/>
        <end position="293"/>
    </location>
</feature>